<organism evidence="2">
    <name type="scientific">mine drainage metagenome</name>
    <dbReference type="NCBI Taxonomy" id="410659"/>
    <lineage>
        <taxon>unclassified sequences</taxon>
        <taxon>metagenomes</taxon>
        <taxon>ecological metagenomes</taxon>
    </lineage>
</organism>
<evidence type="ECO:0000259" key="1">
    <source>
        <dbReference type="Pfam" id="PF13290"/>
    </source>
</evidence>
<accession>E6PWP7</accession>
<sequence length="291" mass="30796">MAAQTVTLSVATTGATIYYTADGTAPTTSSTQYTGAIPVSGSEVIEAVAVASGYTNSSLAKAGYVITSPEVSGPVVPTNAIAASDLQALDTWIFNHDPATPGTAVGETSLVSTPSLSANARQFVSSYTNTGGEIYSVAYANDTTSMNFVYDGWVWIEAGSTIANLELDSNQVTDDGQTVIYAFQCSGYSQTWEYSGAGGKWVRSSQPCSVSNWQTNAWHHVQISYSRDDSGNVTYHSVWLDGNEQVINATVPSSFALGWQVGVVQTQFQLDGLGASGGSTVYLDNLTIYRW</sequence>
<comment type="caution">
    <text evidence="2">The sequence shown here is derived from an EMBL/GenBank/DDBJ whole genome shotgun (WGS) entry which is preliminary data.</text>
</comment>
<dbReference type="EMBL" id="CABN01000006">
    <property type="protein sequence ID" value="CBH99355.1"/>
    <property type="molecule type" value="Genomic_DNA"/>
</dbReference>
<feature type="domain" description="GH29D-like beta-sandwich" evidence="1">
    <location>
        <begin position="3"/>
        <end position="58"/>
    </location>
</feature>
<dbReference type="InterPro" id="IPR059177">
    <property type="entry name" value="GH29D-like_dom"/>
</dbReference>
<dbReference type="AlphaFoldDB" id="E6PWP7"/>
<reference evidence="2" key="1">
    <citation type="submission" date="2009-10" db="EMBL/GenBank/DDBJ databases">
        <title>Diversity of trophic interactions inside an arsenic-rich microbial ecosystem.</title>
        <authorList>
            <person name="Bertin P.N."/>
            <person name="Heinrich-Salmeron A."/>
            <person name="Pelletier E."/>
            <person name="Goulhen-Chollet F."/>
            <person name="Arsene-Ploetze F."/>
            <person name="Gallien S."/>
            <person name="Calteau A."/>
            <person name="Vallenet D."/>
            <person name="Casiot C."/>
            <person name="Chane-Woon-Ming B."/>
            <person name="Giloteaux L."/>
            <person name="Barakat M."/>
            <person name="Bonnefoy V."/>
            <person name="Bruneel O."/>
            <person name="Chandler M."/>
            <person name="Cleiss J."/>
            <person name="Duran R."/>
            <person name="Elbaz-Poulichet F."/>
            <person name="Fonknechten N."/>
            <person name="Lauga B."/>
            <person name="Mornico D."/>
            <person name="Ortet P."/>
            <person name="Schaeffer C."/>
            <person name="Siguier P."/>
            <person name="Alexander Thil Smith A."/>
            <person name="Van Dorsselaer A."/>
            <person name="Weissenbach J."/>
            <person name="Medigue C."/>
            <person name="Le Paslier D."/>
        </authorList>
    </citation>
    <scope>NUCLEOTIDE SEQUENCE</scope>
</reference>
<dbReference type="Pfam" id="PF13290">
    <property type="entry name" value="CHB_HEX_C_1"/>
    <property type="match status" value="1"/>
</dbReference>
<gene>
    <name evidence="2" type="ORF">CARN3_0266</name>
</gene>
<evidence type="ECO:0000313" key="2">
    <source>
        <dbReference type="EMBL" id="CBH99355.1"/>
    </source>
</evidence>
<proteinExistence type="predicted"/>
<protein>
    <recommendedName>
        <fullName evidence="1">GH29D-like beta-sandwich domain-containing protein</fullName>
    </recommendedName>
</protein>
<name>E6PWP7_9ZZZZ</name>